<dbReference type="InterPro" id="IPR006303">
    <property type="entry name" value="FliR"/>
</dbReference>
<dbReference type="AlphaFoldDB" id="A0A1G8T2L1"/>
<evidence type="ECO:0000256" key="6">
    <source>
        <dbReference type="ARBA" id="ARBA00022989"/>
    </source>
</evidence>
<dbReference type="OrthoDB" id="9797790at2"/>
<evidence type="ECO:0000256" key="7">
    <source>
        <dbReference type="ARBA" id="ARBA00023136"/>
    </source>
</evidence>
<feature type="transmembrane region" description="Helical" evidence="10">
    <location>
        <begin position="214"/>
        <end position="234"/>
    </location>
</feature>
<evidence type="ECO:0000256" key="3">
    <source>
        <dbReference type="ARBA" id="ARBA00021717"/>
    </source>
</evidence>
<keyword evidence="11" id="KW-0969">Cilium</keyword>
<evidence type="ECO:0000256" key="10">
    <source>
        <dbReference type="RuleBase" id="RU362071"/>
    </source>
</evidence>
<keyword evidence="6 10" id="KW-1133">Transmembrane helix</keyword>
<evidence type="ECO:0000313" key="12">
    <source>
        <dbReference type="Proteomes" id="UP000198525"/>
    </source>
</evidence>
<keyword evidence="4 10" id="KW-1003">Cell membrane</keyword>
<comment type="function">
    <text evidence="1 10">Role in flagellar biosynthesis.</text>
</comment>
<keyword evidence="12" id="KW-1185">Reference proteome</keyword>
<dbReference type="NCBIfam" id="TIGR01400">
    <property type="entry name" value="fliR"/>
    <property type="match status" value="1"/>
</dbReference>
<evidence type="ECO:0000256" key="5">
    <source>
        <dbReference type="ARBA" id="ARBA00022692"/>
    </source>
</evidence>
<feature type="transmembrane region" description="Helical" evidence="10">
    <location>
        <begin position="129"/>
        <end position="148"/>
    </location>
</feature>
<dbReference type="InterPro" id="IPR002010">
    <property type="entry name" value="T3SS_IM_R"/>
</dbReference>
<name>A0A1G8T2L1_9GAMM</name>
<comment type="similarity">
    <text evidence="2 10">Belongs to the FliR/MopE/SpaR family.</text>
</comment>
<dbReference type="GO" id="GO:0006605">
    <property type="term" value="P:protein targeting"/>
    <property type="evidence" value="ECO:0007669"/>
    <property type="project" value="UniProtKB-UniRule"/>
</dbReference>
<dbReference type="GO" id="GO:0005886">
    <property type="term" value="C:plasma membrane"/>
    <property type="evidence" value="ECO:0007669"/>
    <property type="project" value="UniProtKB-SubCell"/>
</dbReference>
<feature type="transmembrane region" description="Helical" evidence="10">
    <location>
        <begin position="44"/>
        <end position="61"/>
    </location>
</feature>
<reference evidence="11 12" key="1">
    <citation type="submission" date="2016-10" db="EMBL/GenBank/DDBJ databases">
        <authorList>
            <person name="de Groot N.N."/>
        </authorList>
    </citation>
    <scope>NUCLEOTIDE SEQUENCE [LARGE SCALE GENOMIC DNA]</scope>
    <source>
        <strain evidence="11 12">CGMCC 1.6133</strain>
    </source>
</reference>
<dbReference type="Proteomes" id="UP000198525">
    <property type="component" value="Unassembled WGS sequence"/>
</dbReference>
<evidence type="ECO:0000256" key="4">
    <source>
        <dbReference type="ARBA" id="ARBA00022475"/>
    </source>
</evidence>
<keyword evidence="7 10" id="KW-0472">Membrane</keyword>
<dbReference type="Pfam" id="PF01311">
    <property type="entry name" value="Bac_export_1"/>
    <property type="match status" value="1"/>
</dbReference>
<evidence type="ECO:0000256" key="8">
    <source>
        <dbReference type="ARBA" id="ARBA00023143"/>
    </source>
</evidence>
<dbReference type="GO" id="GO:0009425">
    <property type="term" value="C:bacterial-type flagellum basal body"/>
    <property type="evidence" value="ECO:0007669"/>
    <property type="project" value="UniProtKB-SubCell"/>
</dbReference>
<evidence type="ECO:0000256" key="2">
    <source>
        <dbReference type="ARBA" id="ARBA00009772"/>
    </source>
</evidence>
<organism evidence="11 12">
    <name type="scientific">Billgrantia gudaonensis</name>
    <dbReference type="NCBI Taxonomy" id="376427"/>
    <lineage>
        <taxon>Bacteria</taxon>
        <taxon>Pseudomonadati</taxon>
        <taxon>Pseudomonadota</taxon>
        <taxon>Gammaproteobacteria</taxon>
        <taxon>Oceanospirillales</taxon>
        <taxon>Halomonadaceae</taxon>
        <taxon>Billgrantia</taxon>
    </lineage>
</organism>
<evidence type="ECO:0000256" key="1">
    <source>
        <dbReference type="ARBA" id="ARBA00002578"/>
    </source>
</evidence>
<keyword evidence="8 10" id="KW-0975">Bacterial flagellum</keyword>
<evidence type="ECO:0000256" key="9">
    <source>
        <dbReference type="NCBIfam" id="TIGR01400"/>
    </source>
</evidence>
<dbReference type="PRINTS" id="PR00953">
    <property type="entry name" value="TYPE3IMRPROT"/>
</dbReference>
<keyword evidence="11" id="KW-0966">Cell projection</keyword>
<comment type="subcellular location">
    <subcellularLocation>
        <location evidence="10">Cell membrane</location>
        <topology evidence="10">Multi-pass membrane protein</topology>
    </subcellularLocation>
    <subcellularLocation>
        <location evidence="10">Bacterial flagellum basal body</location>
    </subcellularLocation>
</comment>
<dbReference type="PANTHER" id="PTHR30065">
    <property type="entry name" value="FLAGELLAR BIOSYNTHETIC PROTEIN FLIR"/>
    <property type="match status" value="1"/>
</dbReference>
<keyword evidence="5 10" id="KW-0812">Transmembrane</keyword>
<dbReference type="RefSeq" id="WP_089684393.1">
    <property type="nucleotide sequence ID" value="NZ_FNES01000004.1"/>
</dbReference>
<feature type="transmembrane region" description="Helical" evidence="10">
    <location>
        <begin position="67"/>
        <end position="88"/>
    </location>
</feature>
<dbReference type="GO" id="GO:0044780">
    <property type="term" value="P:bacterial-type flagellum assembly"/>
    <property type="evidence" value="ECO:0007669"/>
    <property type="project" value="UniProtKB-UniRule"/>
</dbReference>
<protein>
    <recommendedName>
        <fullName evidence="3 9">Flagellar biosynthetic protein FliR</fullName>
    </recommendedName>
</protein>
<feature type="transmembrane region" description="Helical" evidence="10">
    <location>
        <begin position="180"/>
        <end position="202"/>
    </location>
</feature>
<proteinExistence type="inferred from homology"/>
<evidence type="ECO:0000313" key="11">
    <source>
        <dbReference type="EMBL" id="SDJ35696.1"/>
    </source>
</evidence>
<keyword evidence="11" id="KW-0282">Flagellum</keyword>
<dbReference type="PANTHER" id="PTHR30065:SF8">
    <property type="entry name" value="FLAGELLAR BIOSYNTHETIC PROTEIN FLIR"/>
    <property type="match status" value="1"/>
</dbReference>
<gene>
    <name evidence="11" type="ORF">SAMN04487954_104175</name>
</gene>
<dbReference type="EMBL" id="FNES01000004">
    <property type="protein sequence ID" value="SDJ35696.1"/>
    <property type="molecule type" value="Genomic_DNA"/>
</dbReference>
<dbReference type="STRING" id="376427.SAMN04487954_104175"/>
<feature type="transmembrane region" description="Helical" evidence="10">
    <location>
        <begin position="12"/>
        <end position="32"/>
    </location>
</feature>
<sequence length="266" mass="28819">MVEVTFAQLQGWLVAFFWPFVRILAFFGASPLWGHSSVPRQVKLGLAFMITVVIAPVLPPMPDVPMVSWASFGLMIEQLIIGIAMGLVMRVTFAVVQAAGEFIGMQMGLAFATFFDSGSGTNSAVLSRIFYMITLLMFLAMNGHLMVLETLVASFEGLPIGVGRFDPAAFELLVRYGGTIFVTGMSMALPLMGSLLIIKLALGILNRSAPQLTIFTIGFPMTLLAGLVLMMVLMTNLASFLERLFSTGLAFLHQMIESLAPLPPVT</sequence>
<accession>A0A1G8T2L1</accession>